<accession>A0AAJ2U448</accession>
<feature type="transmembrane region" description="Helical" evidence="7">
    <location>
        <begin position="304"/>
        <end position="321"/>
    </location>
</feature>
<dbReference type="GO" id="GO:0022857">
    <property type="term" value="F:transmembrane transporter activity"/>
    <property type="evidence" value="ECO:0007669"/>
    <property type="project" value="InterPro"/>
</dbReference>
<feature type="transmembrane region" description="Helical" evidence="7">
    <location>
        <begin position="364"/>
        <end position="390"/>
    </location>
</feature>
<gene>
    <name evidence="9" type="ORF">RYX45_16685</name>
</gene>
<comment type="subcellular location">
    <subcellularLocation>
        <location evidence="1">Cell membrane</location>
        <topology evidence="1">Multi-pass membrane protein</topology>
    </subcellularLocation>
</comment>
<dbReference type="InterPro" id="IPR036259">
    <property type="entry name" value="MFS_trans_sf"/>
</dbReference>
<evidence type="ECO:0000313" key="10">
    <source>
        <dbReference type="Proteomes" id="UP001285636"/>
    </source>
</evidence>
<feature type="transmembrane region" description="Helical" evidence="7">
    <location>
        <begin position="25"/>
        <end position="46"/>
    </location>
</feature>
<keyword evidence="2" id="KW-0813">Transport</keyword>
<organism evidence="9 10">
    <name type="scientific">Alkalihalophilus pseudofirmus</name>
    <name type="common">Bacillus pseudofirmus</name>
    <dbReference type="NCBI Taxonomy" id="79885"/>
    <lineage>
        <taxon>Bacteria</taxon>
        <taxon>Bacillati</taxon>
        <taxon>Bacillota</taxon>
        <taxon>Bacilli</taxon>
        <taxon>Bacillales</taxon>
        <taxon>Bacillaceae</taxon>
        <taxon>Alkalihalophilus</taxon>
    </lineage>
</organism>
<evidence type="ECO:0000256" key="1">
    <source>
        <dbReference type="ARBA" id="ARBA00004651"/>
    </source>
</evidence>
<dbReference type="SUPFAM" id="SSF103473">
    <property type="entry name" value="MFS general substrate transporter"/>
    <property type="match status" value="1"/>
</dbReference>
<keyword evidence="6 7" id="KW-0472">Membrane</keyword>
<dbReference type="PANTHER" id="PTHR23513:SF6">
    <property type="entry name" value="MAJOR FACILITATOR SUPERFAMILY ASSOCIATED DOMAIN-CONTAINING PROTEIN"/>
    <property type="match status" value="1"/>
</dbReference>
<comment type="caution">
    <text evidence="9">The sequence shown here is derived from an EMBL/GenBank/DDBJ whole genome shotgun (WGS) entry which is preliminary data.</text>
</comment>
<evidence type="ECO:0000256" key="3">
    <source>
        <dbReference type="ARBA" id="ARBA00022475"/>
    </source>
</evidence>
<name>A0AAJ2U448_ALKPS</name>
<dbReference type="InterPro" id="IPR020846">
    <property type="entry name" value="MFS_dom"/>
</dbReference>
<keyword evidence="4 7" id="KW-0812">Transmembrane</keyword>
<keyword evidence="5 7" id="KW-1133">Transmembrane helix</keyword>
<dbReference type="Proteomes" id="UP001285636">
    <property type="component" value="Unassembled WGS sequence"/>
</dbReference>
<feature type="transmembrane region" description="Helical" evidence="7">
    <location>
        <begin position="101"/>
        <end position="129"/>
    </location>
</feature>
<reference evidence="9" key="1">
    <citation type="submission" date="2023-10" db="EMBL/GenBank/DDBJ databases">
        <title>Screening of Alkalihalophilus pseudofirmusBZ-TG-HK211 and Its Alleviation of Salt Stress on Rapeseed Growth.</title>
        <authorList>
            <person name="Zhao B."/>
            <person name="Guo T."/>
        </authorList>
    </citation>
    <scope>NUCLEOTIDE SEQUENCE</scope>
    <source>
        <strain evidence="9">BZ-TG-HK211</strain>
    </source>
</reference>
<evidence type="ECO:0000256" key="2">
    <source>
        <dbReference type="ARBA" id="ARBA00022448"/>
    </source>
</evidence>
<evidence type="ECO:0000313" key="9">
    <source>
        <dbReference type="EMBL" id="MDV2886831.1"/>
    </source>
</evidence>
<dbReference type="PANTHER" id="PTHR23513">
    <property type="entry name" value="INTEGRAL MEMBRANE EFFLUX PROTEIN-RELATED"/>
    <property type="match status" value="1"/>
</dbReference>
<keyword evidence="3" id="KW-1003">Cell membrane</keyword>
<sequence>MAELSVEREESAVVRERSLMKEYRFLLLFFTLLVSSLSVSFFMVATNWYVVDYLGVEVMLGIVFFASSVPRLIFMLIGGVIADRMSKAWVMFLSDFLKGLLLLGVIALFLFDLFTIWPLVILAFIFGVLDAFFWPASGSILPECVKQSQLTRANTIIDMTRQGSMIAGPLLAASMLALGGYVLLFGITALLLLLAGVIDLVLKKKIPEKKVNDAGSNQTETVIQAMKEGFRYVKQSPFLLALMASTIFLNFFFSGPLQLGMPIFASHVLQGDEVTYALLNGGIAAGMLAGGIIIGIVNVQRKRGIVSIIAMSFIGLMFLGLSLSTTFIGSMLFIILLGAAVSITNIPLITVIQSHTNGEYLGRVMSLTSFASMGLMPISYLSTSMLLAAGLPIEQIMFYSAAGLVFVCLMILWKAEALRTAD</sequence>
<dbReference type="RefSeq" id="WP_323467435.1">
    <property type="nucleotide sequence ID" value="NZ_CP144224.1"/>
</dbReference>
<evidence type="ECO:0000259" key="8">
    <source>
        <dbReference type="PROSITE" id="PS50850"/>
    </source>
</evidence>
<feature type="domain" description="Major facilitator superfamily (MFS) profile" evidence="8">
    <location>
        <begin position="24"/>
        <end position="420"/>
    </location>
</feature>
<dbReference type="CDD" id="cd06173">
    <property type="entry name" value="MFS_MefA_like"/>
    <property type="match status" value="1"/>
</dbReference>
<evidence type="ECO:0000256" key="4">
    <source>
        <dbReference type="ARBA" id="ARBA00022692"/>
    </source>
</evidence>
<proteinExistence type="predicted"/>
<feature type="transmembrane region" description="Helical" evidence="7">
    <location>
        <begin position="327"/>
        <end position="352"/>
    </location>
</feature>
<evidence type="ECO:0000256" key="5">
    <source>
        <dbReference type="ARBA" id="ARBA00022989"/>
    </source>
</evidence>
<feature type="transmembrane region" description="Helical" evidence="7">
    <location>
        <begin position="274"/>
        <end position="297"/>
    </location>
</feature>
<protein>
    <submittedName>
        <fullName evidence="9">MFS transporter</fullName>
    </submittedName>
</protein>
<dbReference type="InterPro" id="IPR011701">
    <property type="entry name" value="MFS"/>
</dbReference>
<dbReference type="PROSITE" id="PS50850">
    <property type="entry name" value="MFS"/>
    <property type="match status" value="1"/>
</dbReference>
<dbReference type="Gene3D" id="1.20.1250.20">
    <property type="entry name" value="MFS general substrate transporter like domains"/>
    <property type="match status" value="1"/>
</dbReference>
<feature type="transmembrane region" description="Helical" evidence="7">
    <location>
        <begin position="178"/>
        <end position="202"/>
    </location>
</feature>
<evidence type="ECO:0000256" key="6">
    <source>
        <dbReference type="ARBA" id="ARBA00023136"/>
    </source>
</evidence>
<feature type="transmembrane region" description="Helical" evidence="7">
    <location>
        <begin position="396"/>
        <end position="413"/>
    </location>
</feature>
<feature type="transmembrane region" description="Helical" evidence="7">
    <location>
        <begin position="236"/>
        <end position="254"/>
    </location>
</feature>
<dbReference type="AlphaFoldDB" id="A0AAJ2U448"/>
<dbReference type="Pfam" id="PF07690">
    <property type="entry name" value="MFS_1"/>
    <property type="match status" value="1"/>
</dbReference>
<dbReference type="GO" id="GO:0005886">
    <property type="term" value="C:plasma membrane"/>
    <property type="evidence" value="ECO:0007669"/>
    <property type="project" value="UniProtKB-SubCell"/>
</dbReference>
<evidence type="ECO:0000256" key="7">
    <source>
        <dbReference type="SAM" id="Phobius"/>
    </source>
</evidence>
<dbReference type="EMBL" id="JAWJAY010000005">
    <property type="protein sequence ID" value="MDV2886831.1"/>
    <property type="molecule type" value="Genomic_DNA"/>
</dbReference>
<feature type="transmembrane region" description="Helical" evidence="7">
    <location>
        <begin position="58"/>
        <end position="81"/>
    </location>
</feature>